<evidence type="ECO:0000256" key="1">
    <source>
        <dbReference type="ARBA" id="ARBA00000085"/>
    </source>
</evidence>
<dbReference type="InterPro" id="IPR035965">
    <property type="entry name" value="PAS-like_dom_sf"/>
</dbReference>
<dbReference type="Pfam" id="PF00072">
    <property type="entry name" value="Response_reg"/>
    <property type="match status" value="1"/>
</dbReference>
<evidence type="ECO:0000256" key="5">
    <source>
        <dbReference type="ARBA" id="ARBA00022777"/>
    </source>
</evidence>
<dbReference type="Gene3D" id="2.10.70.100">
    <property type="match status" value="1"/>
</dbReference>
<dbReference type="InterPro" id="IPR011006">
    <property type="entry name" value="CheY-like_superfamily"/>
</dbReference>
<feature type="domain" description="PAC" evidence="9">
    <location>
        <begin position="98"/>
        <end position="151"/>
    </location>
</feature>
<evidence type="ECO:0000256" key="2">
    <source>
        <dbReference type="ARBA" id="ARBA00012438"/>
    </source>
</evidence>
<dbReference type="NCBIfam" id="TIGR00229">
    <property type="entry name" value="sensory_box"/>
    <property type="match status" value="1"/>
</dbReference>
<dbReference type="EC" id="2.7.13.3" evidence="2"/>
<dbReference type="InterPro" id="IPR000700">
    <property type="entry name" value="PAS-assoc_C"/>
</dbReference>
<dbReference type="SMART" id="SM00387">
    <property type="entry name" value="HATPase_c"/>
    <property type="match status" value="1"/>
</dbReference>
<comment type="catalytic activity">
    <reaction evidence="1">
        <text>ATP + protein L-histidine = ADP + protein N-phospho-L-histidine.</text>
        <dbReference type="EC" id="2.7.13.3"/>
    </reaction>
</comment>
<dbReference type="SUPFAM" id="SSF47384">
    <property type="entry name" value="Homodimeric domain of signal transducing histidine kinase"/>
    <property type="match status" value="1"/>
</dbReference>
<sequence>MAGRVRALDWSSTPLGPLDAWPQSLKTIVGMLLAAPNPMVLLWGAEGVLIYNDGYARFAGQRHPALLGMGAREGWPEIADFNDGNIRRGLAGESWSLRDQELELDRKGQPEPVWMDLDYAPVPDETGRPAGVMCFVTETTDRVQADRLTRQTNERLQLALSAGRGVGTWDWDIVTDRVVADQRFAELYGVDPMLARRGAPLSEFFKAMHPDDAVRVGEEIQRTLKTRSPFRSEYRLVQADGEVRWVAAEGRIIADENGKAVRFPGVTFDITDRRARDAAMAETESRYDALFNSTTTGFCIVQMKFDEDMRPVDYMIVEGNPAYEELTGLHGSTGKWVSDIAPGLEQHWFDLYGGVALTGQPVRFENPADIFGRWYDVEALRIGDPDRHQVAILFTNITDRKQQEVRQAALLRLNDALRDLTDPEEIAATSSAILADALDVTRAGYGVMDMDAETITIARDFNAPGMTSIAGTLRFRDFGSYIDDLARGETVLVTDTRTDPRTAATADALAGIGVSSFINMPLKEQGRVVAMVFVNNVATRHWTEGDSDLLREFAARVRIAIERARATAELEESETRYRTLFNEMDEGFCVIEFIDGPHGPDSDYIHIDANPAYAANAGIENVVGQKLRDMVGDEADAWVERYGAVLRTGKPIRFEQELVATGRWLELSAFRVEPPERKQVAVLFQDLTARKAAELELQSLNATLEERVVERTEELTRAHEALRQSQKMEAVGQLTGGIAHDFNNLLAGISGSLELLGKRLSEGRLNGMERYIDAAQGSAQRAASLTQRLLAFSRRQTLDPRPTDVNRLINGMDDLIRRSIGPDVELEVVGAGGLWATKIDQSQLENALLNLCINGRDAMAPAGGRLTIETSNKWLDDRSARARDLPPGQYVSLCVTDTGTGMPPEVQAQAFDPFFTTKPLGQGTGLGLSMIHGFVRQSGGQVRIYSEIGKGTTMCLYLPRYQGDVDGDEDVGITPVAEGGHGETVLIIDDEETVRMLVAEVLGDAGYNVIEAPDGPSGLEILRSDRRIDLLISDVGLPGGMNGRQVADAARVSRPDLKVLFITGYAENAAVGNGLLAPGMEVLTKPFVMGDLAAKVHDMIEA</sequence>
<dbReference type="CDD" id="cd00130">
    <property type="entry name" value="PAS"/>
    <property type="match status" value="1"/>
</dbReference>
<dbReference type="InterPro" id="IPR013655">
    <property type="entry name" value="PAS_fold_3"/>
</dbReference>
<organism evidence="10 11">
    <name type="scientific">Brevundimonas staleyi</name>
    <dbReference type="NCBI Taxonomy" id="74326"/>
    <lineage>
        <taxon>Bacteria</taxon>
        <taxon>Pseudomonadati</taxon>
        <taxon>Pseudomonadota</taxon>
        <taxon>Alphaproteobacteria</taxon>
        <taxon>Caulobacterales</taxon>
        <taxon>Caulobacteraceae</taxon>
        <taxon>Brevundimonas</taxon>
    </lineage>
</organism>
<dbReference type="SUPFAM" id="SSF55874">
    <property type="entry name" value="ATPase domain of HSP90 chaperone/DNA topoisomerase II/histidine kinase"/>
    <property type="match status" value="1"/>
</dbReference>
<proteinExistence type="predicted"/>
<evidence type="ECO:0000259" key="9">
    <source>
        <dbReference type="PROSITE" id="PS50113"/>
    </source>
</evidence>
<dbReference type="CDD" id="cd16919">
    <property type="entry name" value="HATPase_CckA-like"/>
    <property type="match status" value="1"/>
</dbReference>
<dbReference type="SMART" id="SM00448">
    <property type="entry name" value="REC"/>
    <property type="match status" value="1"/>
</dbReference>
<dbReference type="InterPro" id="IPR004358">
    <property type="entry name" value="Sig_transdc_His_kin-like_C"/>
</dbReference>
<evidence type="ECO:0000259" key="8">
    <source>
        <dbReference type="PROSITE" id="PS50110"/>
    </source>
</evidence>
<dbReference type="InterPro" id="IPR001789">
    <property type="entry name" value="Sig_transdc_resp-reg_receiver"/>
</dbReference>
<dbReference type="Gene3D" id="3.30.565.10">
    <property type="entry name" value="Histidine kinase-like ATPase, C-terminal domain"/>
    <property type="match status" value="1"/>
</dbReference>
<feature type="domain" description="Histidine kinase" evidence="7">
    <location>
        <begin position="737"/>
        <end position="962"/>
    </location>
</feature>
<evidence type="ECO:0000313" key="10">
    <source>
        <dbReference type="EMBL" id="MFC5342710.1"/>
    </source>
</evidence>
<dbReference type="InterPro" id="IPR013656">
    <property type="entry name" value="PAS_4"/>
</dbReference>
<evidence type="ECO:0000313" key="11">
    <source>
        <dbReference type="Proteomes" id="UP001596152"/>
    </source>
</evidence>
<dbReference type="SUPFAM" id="SSF52172">
    <property type="entry name" value="CheY-like"/>
    <property type="match status" value="1"/>
</dbReference>
<dbReference type="InterPro" id="IPR036097">
    <property type="entry name" value="HisK_dim/P_sf"/>
</dbReference>
<dbReference type="Gene3D" id="3.30.450.20">
    <property type="entry name" value="PAS domain"/>
    <property type="match status" value="4"/>
</dbReference>
<keyword evidence="11" id="KW-1185">Reference proteome</keyword>
<gene>
    <name evidence="10" type="ORF">ACFPIE_02215</name>
</gene>
<dbReference type="InterPro" id="IPR003661">
    <property type="entry name" value="HisK_dim/P_dom"/>
</dbReference>
<dbReference type="CDD" id="cd00082">
    <property type="entry name" value="HisKA"/>
    <property type="match status" value="1"/>
</dbReference>
<evidence type="ECO:0000256" key="4">
    <source>
        <dbReference type="ARBA" id="ARBA00022679"/>
    </source>
</evidence>
<feature type="modified residue" description="4-aspartylphosphate" evidence="6">
    <location>
        <position position="1034"/>
    </location>
</feature>
<evidence type="ECO:0000259" key="7">
    <source>
        <dbReference type="PROSITE" id="PS50109"/>
    </source>
</evidence>
<dbReference type="EMBL" id="JBHSLF010000002">
    <property type="protein sequence ID" value="MFC5342710.1"/>
    <property type="molecule type" value="Genomic_DNA"/>
</dbReference>
<dbReference type="PROSITE" id="PS50113">
    <property type="entry name" value="PAC"/>
    <property type="match status" value="2"/>
</dbReference>
<evidence type="ECO:0000256" key="3">
    <source>
        <dbReference type="ARBA" id="ARBA00022553"/>
    </source>
</evidence>
<reference evidence="11" key="1">
    <citation type="journal article" date="2019" name="Int. J. Syst. Evol. Microbiol.">
        <title>The Global Catalogue of Microorganisms (GCM) 10K type strain sequencing project: providing services to taxonomists for standard genome sequencing and annotation.</title>
        <authorList>
            <consortium name="The Broad Institute Genomics Platform"/>
            <consortium name="The Broad Institute Genome Sequencing Center for Infectious Disease"/>
            <person name="Wu L."/>
            <person name="Ma J."/>
        </authorList>
    </citation>
    <scope>NUCLEOTIDE SEQUENCE [LARGE SCALE GENOMIC DNA]</scope>
    <source>
        <strain evidence="11">JCM 12125</strain>
    </source>
</reference>
<feature type="domain" description="PAC" evidence="9">
    <location>
        <begin position="230"/>
        <end position="282"/>
    </location>
</feature>
<dbReference type="Gene3D" id="3.30.450.40">
    <property type="match status" value="1"/>
</dbReference>
<dbReference type="PRINTS" id="PR00344">
    <property type="entry name" value="BCTRLSENSOR"/>
</dbReference>
<dbReference type="SMART" id="SM00065">
    <property type="entry name" value="GAF"/>
    <property type="match status" value="1"/>
</dbReference>
<dbReference type="Pfam" id="PF02518">
    <property type="entry name" value="HATPase_c"/>
    <property type="match status" value="1"/>
</dbReference>
<dbReference type="SMART" id="SM00388">
    <property type="entry name" value="HisKA"/>
    <property type="match status" value="1"/>
</dbReference>
<dbReference type="Pfam" id="PF00512">
    <property type="entry name" value="HisKA"/>
    <property type="match status" value="1"/>
</dbReference>
<dbReference type="InterPro" id="IPR000014">
    <property type="entry name" value="PAS"/>
</dbReference>
<dbReference type="Pfam" id="PF08448">
    <property type="entry name" value="PAS_4"/>
    <property type="match status" value="2"/>
</dbReference>
<comment type="caution">
    <text evidence="10">The sequence shown here is derived from an EMBL/GenBank/DDBJ whole genome shotgun (WGS) entry which is preliminary data.</text>
</comment>
<evidence type="ECO:0000256" key="6">
    <source>
        <dbReference type="PROSITE-ProRule" id="PRU00169"/>
    </source>
</evidence>
<keyword evidence="5" id="KW-0418">Kinase</keyword>
<name>A0ABW0FLQ2_9CAUL</name>
<dbReference type="SUPFAM" id="SSF55785">
    <property type="entry name" value="PYP-like sensor domain (PAS domain)"/>
    <property type="match status" value="4"/>
</dbReference>
<keyword evidence="3 6" id="KW-0597">Phosphoprotein</keyword>
<protein>
    <recommendedName>
        <fullName evidence="2">histidine kinase</fullName>
        <ecNumber evidence="2">2.7.13.3</ecNumber>
    </recommendedName>
</protein>
<dbReference type="InterPro" id="IPR001610">
    <property type="entry name" value="PAC"/>
</dbReference>
<dbReference type="SMART" id="SM00086">
    <property type="entry name" value="PAC"/>
    <property type="match status" value="2"/>
</dbReference>
<dbReference type="Pfam" id="PF01590">
    <property type="entry name" value="GAF"/>
    <property type="match status" value="1"/>
</dbReference>
<dbReference type="Pfam" id="PF08447">
    <property type="entry name" value="PAS_3"/>
    <property type="match status" value="1"/>
</dbReference>
<dbReference type="PROSITE" id="PS50109">
    <property type="entry name" value="HIS_KIN"/>
    <property type="match status" value="1"/>
</dbReference>
<feature type="domain" description="Response regulatory" evidence="8">
    <location>
        <begin position="984"/>
        <end position="1100"/>
    </location>
</feature>
<dbReference type="Proteomes" id="UP001596152">
    <property type="component" value="Unassembled WGS sequence"/>
</dbReference>
<dbReference type="InterPro" id="IPR003594">
    <property type="entry name" value="HATPase_dom"/>
</dbReference>
<dbReference type="InterPro" id="IPR029016">
    <property type="entry name" value="GAF-like_dom_sf"/>
</dbReference>
<dbReference type="InterPro" id="IPR005467">
    <property type="entry name" value="His_kinase_dom"/>
</dbReference>
<dbReference type="RefSeq" id="WP_374038631.1">
    <property type="nucleotide sequence ID" value="NZ_CP169082.1"/>
</dbReference>
<dbReference type="PROSITE" id="PS50110">
    <property type="entry name" value="RESPONSE_REGULATORY"/>
    <property type="match status" value="1"/>
</dbReference>
<dbReference type="SUPFAM" id="SSF55781">
    <property type="entry name" value="GAF domain-like"/>
    <property type="match status" value="1"/>
</dbReference>
<dbReference type="InterPro" id="IPR036890">
    <property type="entry name" value="HATPase_C_sf"/>
</dbReference>
<dbReference type="Pfam" id="PF13188">
    <property type="entry name" value="PAS_8"/>
    <property type="match status" value="1"/>
</dbReference>
<dbReference type="Gene3D" id="3.40.50.2300">
    <property type="match status" value="1"/>
</dbReference>
<dbReference type="Gene3D" id="1.10.287.130">
    <property type="match status" value="1"/>
</dbReference>
<dbReference type="CDD" id="cd18161">
    <property type="entry name" value="REC_hyHK_blue-like"/>
    <property type="match status" value="1"/>
</dbReference>
<keyword evidence="4" id="KW-0808">Transferase</keyword>
<dbReference type="InterPro" id="IPR003018">
    <property type="entry name" value="GAF"/>
</dbReference>
<accession>A0ABW0FLQ2</accession>
<dbReference type="PANTHER" id="PTHR43065:SF42">
    <property type="entry name" value="TWO-COMPONENT SENSOR PPRA"/>
    <property type="match status" value="1"/>
</dbReference>
<dbReference type="PANTHER" id="PTHR43065">
    <property type="entry name" value="SENSOR HISTIDINE KINASE"/>
    <property type="match status" value="1"/>
</dbReference>